<organism evidence="10 11">
    <name type="scientific">Salinicoccus sesuvii</name>
    <dbReference type="NCBI Taxonomy" id="868281"/>
    <lineage>
        <taxon>Bacteria</taxon>
        <taxon>Bacillati</taxon>
        <taxon>Bacillota</taxon>
        <taxon>Bacilli</taxon>
        <taxon>Bacillales</taxon>
        <taxon>Staphylococcaceae</taxon>
        <taxon>Salinicoccus</taxon>
    </lineage>
</organism>
<name>A0ABV7N505_9STAP</name>
<evidence type="ECO:0000256" key="1">
    <source>
        <dbReference type="ARBA" id="ARBA00004651"/>
    </source>
</evidence>
<sequence length="238" mass="27650">MIWILLLGGILASFTYVMVSANNIDFLYRRSYCDSCHYTLKWVELIPLFSFIFLRGKCSQCGASIDRGAFICEVLLIFLYSLPILYDFSLKDFTLYYLVITLLIPISINDVKTYKIPNHMNLIFLFTGLYLTELSYVDLMEDTIIILILHLFYILFSDYIGYGDIKLFTVITLITPVNFFIYTILLTYIIGGVFIFVIHLYRSNIPSKIPLVPFITNALILSFLLYEEMNQIYFGGFV</sequence>
<evidence type="ECO:0000313" key="11">
    <source>
        <dbReference type="Proteomes" id="UP001595637"/>
    </source>
</evidence>
<dbReference type="Pfam" id="PF06750">
    <property type="entry name" value="A24_N_bact"/>
    <property type="match status" value="1"/>
</dbReference>
<proteinExistence type="inferred from homology"/>
<feature type="transmembrane region" description="Helical" evidence="7">
    <location>
        <begin position="68"/>
        <end position="86"/>
    </location>
</feature>
<evidence type="ECO:0000313" key="10">
    <source>
        <dbReference type="EMBL" id="MFC3388679.1"/>
    </source>
</evidence>
<keyword evidence="6 7" id="KW-0472">Membrane</keyword>
<dbReference type="InterPro" id="IPR010627">
    <property type="entry name" value="Prepilin_pept_A24_N"/>
</dbReference>
<evidence type="ECO:0000259" key="9">
    <source>
        <dbReference type="Pfam" id="PF06750"/>
    </source>
</evidence>
<comment type="subcellular location">
    <subcellularLocation>
        <location evidence="1">Cell membrane</location>
        <topology evidence="1">Multi-pass membrane protein</topology>
    </subcellularLocation>
</comment>
<comment type="caution">
    <text evidence="10">The sequence shown here is derived from an EMBL/GenBank/DDBJ whole genome shotgun (WGS) entry which is preliminary data.</text>
</comment>
<keyword evidence="5 7" id="KW-1133">Transmembrane helix</keyword>
<dbReference type="Pfam" id="PF01478">
    <property type="entry name" value="Peptidase_A24"/>
    <property type="match status" value="1"/>
</dbReference>
<accession>A0ABV7N505</accession>
<evidence type="ECO:0000256" key="3">
    <source>
        <dbReference type="ARBA" id="ARBA00022475"/>
    </source>
</evidence>
<evidence type="ECO:0000256" key="4">
    <source>
        <dbReference type="ARBA" id="ARBA00022692"/>
    </source>
</evidence>
<feature type="transmembrane region" description="Helical" evidence="7">
    <location>
        <begin position="207"/>
        <end position="226"/>
    </location>
</feature>
<evidence type="ECO:0000259" key="8">
    <source>
        <dbReference type="Pfam" id="PF01478"/>
    </source>
</evidence>
<dbReference type="EMBL" id="JBHRVQ010000001">
    <property type="protein sequence ID" value="MFC3388679.1"/>
    <property type="molecule type" value="Genomic_DNA"/>
</dbReference>
<keyword evidence="10" id="KW-0378">Hydrolase</keyword>
<dbReference type="Proteomes" id="UP001595637">
    <property type="component" value="Unassembled WGS sequence"/>
</dbReference>
<dbReference type="RefSeq" id="WP_380654514.1">
    <property type="nucleotide sequence ID" value="NZ_JBHRVQ010000001.1"/>
</dbReference>
<reference evidence="11" key="1">
    <citation type="journal article" date="2019" name="Int. J. Syst. Evol. Microbiol.">
        <title>The Global Catalogue of Microorganisms (GCM) 10K type strain sequencing project: providing services to taxonomists for standard genome sequencing and annotation.</title>
        <authorList>
            <consortium name="The Broad Institute Genomics Platform"/>
            <consortium name="The Broad Institute Genome Sequencing Center for Infectious Disease"/>
            <person name="Wu L."/>
            <person name="Ma J."/>
        </authorList>
    </citation>
    <scope>NUCLEOTIDE SEQUENCE [LARGE SCALE GENOMIC DNA]</scope>
    <source>
        <strain evidence="11">CCM 7756</strain>
    </source>
</reference>
<feature type="transmembrane region" description="Helical" evidence="7">
    <location>
        <begin position="177"/>
        <end position="201"/>
    </location>
</feature>
<gene>
    <name evidence="10" type="ORF">ACFOEO_08860</name>
</gene>
<feature type="transmembrane region" description="Helical" evidence="7">
    <location>
        <begin position="92"/>
        <end position="108"/>
    </location>
</feature>
<dbReference type="InterPro" id="IPR000045">
    <property type="entry name" value="Prepilin_IV_endopep_pep"/>
</dbReference>
<keyword evidence="3" id="KW-1003">Cell membrane</keyword>
<feature type="transmembrane region" description="Helical" evidence="7">
    <location>
        <begin position="39"/>
        <end position="56"/>
    </location>
</feature>
<keyword evidence="11" id="KW-1185">Reference proteome</keyword>
<comment type="similarity">
    <text evidence="2">Belongs to the peptidase A24 family.</text>
</comment>
<dbReference type="Gene3D" id="1.20.120.1220">
    <property type="match status" value="1"/>
</dbReference>
<dbReference type="PANTHER" id="PTHR30487">
    <property type="entry name" value="TYPE 4 PREPILIN-LIKE PROTEINS LEADER PEPTIDE-PROCESSING ENZYME"/>
    <property type="match status" value="1"/>
</dbReference>
<dbReference type="InterPro" id="IPR050882">
    <property type="entry name" value="Prepilin_peptidase/N-MTase"/>
</dbReference>
<dbReference type="EC" id="3.4.23.-" evidence="10"/>
<feature type="transmembrane region" description="Helical" evidence="7">
    <location>
        <begin position="143"/>
        <end position="165"/>
    </location>
</feature>
<evidence type="ECO:0000256" key="7">
    <source>
        <dbReference type="SAM" id="Phobius"/>
    </source>
</evidence>
<protein>
    <submittedName>
        <fullName evidence="10">Prepilin peptidase</fullName>
        <ecNumber evidence="10">3.4.23.-</ecNumber>
    </submittedName>
</protein>
<feature type="domain" description="Prepilin peptidase A24 N-terminal" evidence="9">
    <location>
        <begin position="6"/>
        <end position="81"/>
    </location>
</feature>
<evidence type="ECO:0000256" key="6">
    <source>
        <dbReference type="ARBA" id="ARBA00023136"/>
    </source>
</evidence>
<evidence type="ECO:0000256" key="2">
    <source>
        <dbReference type="ARBA" id="ARBA00005801"/>
    </source>
</evidence>
<dbReference type="PANTHER" id="PTHR30487:SF0">
    <property type="entry name" value="PREPILIN LEADER PEPTIDASE_N-METHYLTRANSFERASE-RELATED"/>
    <property type="match status" value="1"/>
</dbReference>
<evidence type="ECO:0000256" key="5">
    <source>
        <dbReference type="ARBA" id="ARBA00022989"/>
    </source>
</evidence>
<feature type="transmembrane region" description="Helical" evidence="7">
    <location>
        <begin position="120"/>
        <end position="137"/>
    </location>
</feature>
<feature type="domain" description="Prepilin type IV endopeptidase peptidase" evidence="8">
    <location>
        <begin position="98"/>
        <end position="195"/>
    </location>
</feature>
<dbReference type="GO" id="GO:0016787">
    <property type="term" value="F:hydrolase activity"/>
    <property type="evidence" value="ECO:0007669"/>
    <property type="project" value="UniProtKB-KW"/>
</dbReference>
<keyword evidence="4 7" id="KW-0812">Transmembrane</keyword>